<evidence type="ECO:0000313" key="1">
    <source>
        <dbReference type="EMBL" id="OUB44288.1"/>
    </source>
</evidence>
<dbReference type="EMBL" id="MOOK01000199">
    <property type="protein sequence ID" value="OUB44288.1"/>
    <property type="molecule type" value="Genomic_DNA"/>
</dbReference>
<comment type="caution">
    <text evidence="1">The sequence shown here is derived from an EMBL/GenBank/DDBJ whole genome shotgun (WGS) entry which is preliminary data.</text>
</comment>
<gene>
    <name evidence="1" type="ORF">BK716_25685</name>
</gene>
<name>A0A9X6LEN6_BACUH</name>
<evidence type="ECO:0000313" key="2">
    <source>
        <dbReference type="Proteomes" id="UP000194816"/>
    </source>
</evidence>
<reference evidence="1 2" key="1">
    <citation type="submission" date="2016-10" db="EMBL/GenBank/DDBJ databases">
        <title>Comparative genomics of Bacillus thuringiensis reveals a path to pathogens against multiple invertebrate hosts.</title>
        <authorList>
            <person name="Zheng J."/>
            <person name="Gao Q."/>
            <person name="Liu H."/>
            <person name="Peng D."/>
            <person name="Ruan L."/>
            <person name="Sun M."/>
        </authorList>
    </citation>
    <scope>NUCLEOTIDE SEQUENCE [LARGE SCALE GENOMIC DNA]</scope>
    <source>
        <strain evidence="1">BGSC 4AU1</strain>
    </source>
</reference>
<dbReference type="InterPro" id="IPR036638">
    <property type="entry name" value="HLH_DNA-bd_sf"/>
</dbReference>
<dbReference type="AlphaFoldDB" id="A0A9X6LEN6"/>
<dbReference type="SUPFAM" id="SSF140500">
    <property type="entry name" value="BAS1536-like"/>
    <property type="match status" value="1"/>
</dbReference>
<dbReference type="GO" id="GO:0043937">
    <property type="term" value="P:regulation of sporulation"/>
    <property type="evidence" value="ECO:0007669"/>
    <property type="project" value="InterPro"/>
</dbReference>
<evidence type="ECO:0008006" key="3">
    <source>
        <dbReference type="Google" id="ProtNLM"/>
    </source>
</evidence>
<protein>
    <recommendedName>
        <fullName evidence="3">Spo0E family sporulation regulatory protein-aspartic acid phosphatase</fullName>
    </recommendedName>
</protein>
<dbReference type="RefSeq" id="WP_088115370.1">
    <property type="nucleotide sequence ID" value="NZ_MOOK01000199.1"/>
</dbReference>
<dbReference type="InterPro" id="IPR037208">
    <property type="entry name" value="Spo0E-like_sf"/>
</dbReference>
<dbReference type="Pfam" id="PF09388">
    <property type="entry name" value="SpoOE-like"/>
    <property type="match status" value="1"/>
</dbReference>
<accession>A0A9X6LEN6</accession>
<organism evidence="1 2">
    <name type="scientific">Bacillus thuringiensis subsp. higo</name>
    <dbReference type="NCBI Taxonomy" id="132266"/>
    <lineage>
        <taxon>Bacteria</taxon>
        <taxon>Bacillati</taxon>
        <taxon>Bacillota</taxon>
        <taxon>Bacilli</taxon>
        <taxon>Bacillales</taxon>
        <taxon>Bacillaceae</taxon>
        <taxon>Bacillus</taxon>
        <taxon>Bacillus cereus group</taxon>
    </lineage>
</organism>
<dbReference type="InterPro" id="IPR018540">
    <property type="entry name" value="Spo0E-like"/>
</dbReference>
<dbReference type="GO" id="GO:0046983">
    <property type="term" value="F:protein dimerization activity"/>
    <property type="evidence" value="ECO:0007669"/>
    <property type="project" value="InterPro"/>
</dbReference>
<proteinExistence type="predicted"/>
<dbReference type="Gene3D" id="4.10.280.10">
    <property type="entry name" value="Helix-loop-helix DNA-binding domain"/>
    <property type="match status" value="1"/>
</dbReference>
<sequence>MPKLPCVKKQIAEKKEEILLLLQQYSFTHPIVIAKSQELDRLIYLFMHQNSSLSSCTNMNKRMT</sequence>
<dbReference type="Proteomes" id="UP000194816">
    <property type="component" value="Unassembled WGS sequence"/>
</dbReference>